<dbReference type="InterPro" id="IPR041854">
    <property type="entry name" value="BFD-like_2Fe2S-bd_dom_sf"/>
</dbReference>
<dbReference type="AlphaFoldDB" id="A0A5B8SM66"/>
<keyword evidence="6" id="KW-0411">Iron-sulfur</keyword>
<comment type="similarity">
    <text evidence="9">Belongs to the Bfd family.</text>
</comment>
<dbReference type="InterPro" id="IPR052371">
    <property type="entry name" value="BFD-associated_ferredoxin"/>
</dbReference>
<evidence type="ECO:0000256" key="4">
    <source>
        <dbReference type="ARBA" id="ARBA00022982"/>
    </source>
</evidence>
<evidence type="ECO:0000259" key="10">
    <source>
        <dbReference type="Pfam" id="PF04324"/>
    </source>
</evidence>
<dbReference type="GO" id="GO:0046872">
    <property type="term" value="F:metal ion binding"/>
    <property type="evidence" value="ECO:0007669"/>
    <property type="project" value="UniProtKB-KW"/>
</dbReference>
<dbReference type="PANTHER" id="PTHR37424:SF1">
    <property type="entry name" value="BACTERIOFERRITIN-ASSOCIATED FERREDOXIN"/>
    <property type="match status" value="1"/>
</dbReference>
<evidence type="ECO:0000256" key="2">
    <source>
        <dbReference type="ARBA" id="ARBA00022714"/>
    </source>
</evidence>
<reference evidence="11 12" key="1">
    <citation type="submission" date="2019-06" db="EMBL/GenBank/DDBJ databases">
        <title>Genome analyses of bacteria isolated from kimchi.</title>
        <authorList>
            <person name="Lee S."/>
            <person name="Ahn S."/>
            <person name="Roh S."/>
        </authorList>
    </citation>
    <scope>NUCLEOTIDE SEQUENCE [LARGE SCALE GENOMIC DNA]</scope>
    <source>
        <strain evidence="11 12">CBA4606</strain>
    </source>
</reference>
<dbReference type="PANTHER" id="PTHR37424">
    <property type="entry name" value="BACTERIOFERRITIN-ASSOCIATED FERREDOXIN"/>
    <property type="match status" value="1"/>
</dbReference>
<comment type="cofactor">
    <cofactor evidence="7">
        <name>[2Fe-2S] cluster</name>
        <dbReference type="ChEBI" id="CHEBI:190135"/>
    </cofactor>
</comment>
<dbReference type="Proteomes" id="UP000321272">
    <property type="component" value="Chromosome"/>
</dbReference>
<dbReference type="KEGG" id="paur:FGL86_01235"/>
<evidence type="ECO:0000256" key="5">
    <source>
        <dbReference type="ARBA" id="ARBA00023004"/>
    </source>
</evidence>
<keyword evidence="2" id="KW-0001">2Fe-2S</keyword>
<gene>
    <name evidence="11" type="ORF">FGL86_01235</name>
</gene>
<sequence length="69" mass="7410">MYVCICKGVSDRTLRAAVAEGGARSWREVREETGCGSQCGKCARVGKSIVREAIIQEVLSTDSDLAYAV</sequence>
<evidence type="ECO:0000256" key="3">
    <source>
        <dbReference type="ARBA" id="ARBA00022723"/>
    </source>
</evidence>
<evidence type="ECO:0000313" key="12">
    <source>
        <dbReference type="Proteomes" id="UP000321272"/>
    </source>
</evidence>
<feature type="domain" description="BFD-like [2Fe-2S]-binding" evidence="10">
    <location>
        <begin position="2"/>
        <end position="50"/>
    </location>
</feature>
<evidence type="ECO:0000256" key="9">
    <source>
        <dbReference type="ARBA" id="ARBA00046332"/>
    </source>
</evidence>
<dbReference type="Pfam" id="PF04324">
    <property type="entry name" value="Fer2_BFD"/>
    <property type="match status" value="1"/>
</dbReference>
<evidence type="ECO:0000313" key="11">
    <source>
        <dbReference type="EMBL" id="QEA37826.1"/>
    </source>
</evidence>
<dbReference type="GO" id="GO:0051537">
    <property type="term" value="F:2 iron, 2 sulfur cluster binding"/>
    <property type="evidence" value="ECO:0007669"/>
    <property type="project" value="UniProtKB-KW"/>
</dbReference>
<dbReference type="InterPro" id="IPR007419">
    <property type="entry name" value="BFD-like_2Fe2S-bd_dom"/>
</dbReference>
<keyword evidence="1" id="KW-0813">Transport</keyword>
<proteinExistence type="inferred from homology"/>
<dbReference type="RefSeq" id="WP_147182893.1">
    <property type="nucleotide sequence ID" value="NZ_CP042382.1"/>
</dbReference>
<dbReference type="Gene3D" id="1.10.10.1100">
    <property type="entry name" value="BFD-like [2Fe-2S]-binding domain"/>
    <property type="match status" value="1"/>
</dbReference>
<protein>
    <recommendedName>
        <fullName evidence="8">Bacterioferritin-associated ferredoxin</fullName>
    </recommendedName>
</protein>
<organism evidence="11 12">
    <name type="scientific">Pistricoccus aurantiacus</name>
    <dbReference type="NCBI Taxonomy" id="1883414"/>
    <lineage>
        <taxon>Bacteria</taxon>
        <taxon>Pseudomonadati</taxon>
        <taxon>Pseudomonadota</taxon>
        <taxon>Gammaproteobacteria</taxon>
        <taxon>Oceanospirillales</taxon>
        <taxon>Halomonadaceae</taxon>
        <taxon>Pistricoccus</taxon>
    </lineage>
</organism>
<keyword evidence="4" id="KW-0249">Electron transport</keyword>
<accession>A0A5B8SM66</accession>
<evidence type="ECO:0000256" key="7">
    <source>
        <dbReference type="ARBA" id="ARBA00034078"/>
    </source>
</evidence>
<evidence type="ECO:0000256" key="1">
    <source>
        <dbReference type="ARBA" id="ARBA00022448"/>
    </source>
</evidence>
<evidence type="ECO:0000256" key="8">
    <source>
        <dbReference type="ARBA" id="ARBA00039386"/>
    </source>
</evidence>
<dbReference type="OrthoDB" id="9815350at2"/>
<dbReference type="EMBL" id="CP042382">
    <property type="protein sequence ID" value="QEA37826.1"/>
    <property type="molecule type" value="Genomic_DNA"/>
</dbReference>
<keyword evidence="5" id="KW-0408">Iron</keyword>
<evidence type="ECO:0000256" key="6">
    <source>
        <dbReference type="ARBA" id="ARBA00023014"/>
    </source>
</evidence>
<keyword evidence="3" id="KW-0479">Metal-binding</keyword>
<keyword evidence="12" id="KW-1185">Reference proteome</keyword>
<name>A0A5B8SM66_9GAMM</name>